<dbReference type="SUPFAM" id="SSF88659">
    <property type="entry name" value="Sigma3 and sigma4 domains of RNA polymerase sigma factors"/>
    <property type="match status" value="1"/>
</dbReference>
<dbReference type="Gene3D" id="1.10.10.10">
    <property type="entry name" value="Winged helix-like DNA-binding domain superfamily/Winged helix DNA-binding domain"/>
    <property type="match status" value="1"/>
</dbReference>
<evidence type="ECO:0000256" key="5">
    <source>
        <dbReference type="ARBA" id="ARBA00023163"/>
    </source>
</evidence>
<feature type="domain" description="RNA polymerase sigma-70 region 4" evidence="8">
    <location>
        <begin position="134"/>
        <end position="182"/>
    </location>
</feature>
<gene>
    <name evidence="9" type="ORF">HEB94_009633</name>
</gene>
<dbReference type="InterPro" id="IPR036388">
    <property type="entry name" value="WH-like_DNA-bd_sf"/>
</dbReference>
<evidence type="ECO:0000259" key="8">
    <source>
        <dbReference type="Pfam" id="PF04545"/>
    </source>
</evidence>
<keyword evidence="4" id="KW-0238">DNA-binding</keyword>
<reference evidence="9" key="1">
    <citation type="submission" date="2020-10" db="EMBL/GenBank/DDBJ databases">
        <title>Sequencing the genomes of 1000 actinobacteria strains.</title>
        <authorList>
            <person name="Klenk H.-P."/>
        </authorList>
    </citation>
    <scope>NUCLEOTIDE SEQUENCE</scope>
    <source>
        <strain evidence="9">DSM 45354</strain>
    </source>
</reference>
<evidence type="ECO:0000256" key="4">
    <source>
        <dbReference type="ARBA" id="ARBA00023125"/>
    </source>
</evidence>
<dbReference type="SUPFAM" id="SSF88946">
    <property type="entry name" value="Sigma2 domain of RNA polymerase sigma factors"/>
    <property type="match status" value="1"/>
</dbReference>
<dbReference type="InterPro" id="IPR014284">
    <property type="entry name" value="RNA_pol_sigma-70_dom"/>
</dbReference>
<protein>
    <submittedName>
        <fullName evidence="9">RNA polymerase sigma-70 factor (ECF subfamily)</fullName>
    </submittedName>
</protein>
<sequence>MSVEPPTPARRVSGVGSAAPKGATADEELIRQLYAEHARALLGYVLRLVRGDRQRAEDVVQETLLRAWRHPESLDPARGPQRVWLATVARNIVVDGERARRARPPEVGEEALGVVPTGEDDLDRAMLAWEVMEVLAELAPHHRQVLVEVYYRGHSVAEAADRLGIPVGTVKSRTYYALRQLKLLLEERGMTPEVAL</sequence>
<dbReference type="GO" id="GO:0016987">
    <property type="term" value="F:sigma factor activity"/>
    <property type="evidence" value="ECO:0007669"/>
    <property type="project" value="UniProtKB-KW"/>
</dbReference>
<dbReference type="NCBIfam" id="TIGR02937">
    <property type="entry name" value="sigma70-ECF"/>
    <property type="match status" value="1"/>
</dbReference>
<dbReference type="PANTHER" id="PTHR43133:SF52">
    <property type="entry name" value="ECF RNA POLYMERASE SIGMA FACTOR SIGL"/>
    <property type="match status" value="1"/>
</dbReference>
<dbReference type="NCBIfam" id="NF007227">
    <property type="entry name" value="PRK09645.1"/>
    <property type="match status" value="1"/>
</dbReference>
<keyword evidence="5" id="KW-0804">Transcription</keyword>
<dbReference type="PANTHER" id="PTHR43133">
    <property type="entry name" value="RNA POLYMERASE ECF-TYPE SIGMA FACTO"/>
    <property type="match status" value="1"/>
</dbReference>
<dbReference type="GO" id="GO:0006352">
    <property type="term" value="P:DNA-templated transcription initiation"/>
    <property type="evidence" value="ECO:0007669"/>
    <property type="project" value="InterPro"/>
</dbReference>
<dbReference type="EMBL" id="JADBEM010000001">
    <property type="protein sequence ID" value="MBE1612785.1"/>
    <property type="molecule type" value="Genomic_DNA"/>
</dbReference>
<feature type="domain" description="RNA polymerase sigma-70 region 2" evidence="7">
    <location>
        <begin position="33"/>
        <end position="101"/>
    </location>
</feature>
<dbReference type="AlphaFoldDB" id="A0A927N4Z7"/>
<keyword evidence="2" id="KW-0805">Transcription regulation</keyword>
<evidence type="ECO:0000259" key="7">
    <source>
        <dbReference type="Pfam" id="PF04542"/>
    </source>
</evidence>
<proteinExistence type="inferred from homology"/>
<dbReference type="Pfam" id="PF04545">
    <property type="entry name" value="Sigma70_r4"/>
    <property type="match status" value="1"/>
</dbReference>
<evidence type="ECO:0000256" key="2">
    <source>
        <dbReference type="ARBA" id="ARBA00023015"/>
    </source>
</evidence>
<dbReference type="InterPro" id="IPR039425">
    <property type="entry name" value="RNA_pol_sigma-70-like"/>
</dbReference>
<feature type="region of interest" description="Disordered" evidence="6">
    <location>
        <begin position="1"/>
        <end position="21"/>
    </location>
</feature>
<comment type="caution">
    <text evidence="9">The sequence shown here is derived from an EMBL/GenBank/DDBJ whole genome shotgun (WGS) entry which is preliminary data.</text>
</comment>
<keyword evidence="3" id="KW-0731">Sigma factor</keyword>
<organism evidence="9 10">
    <name type="scientific">Actinopolymorpha pittospori</name>
    <dbReference type="NCBI Taxonomy" id="648752"/>
    <lineage>
        <taxon>Bacteria</taxon>
        <taxon>Bacillati</taxon>
        <taxon>Actinomycetota</taxon>
        <taxon>Actinomycetes</taxon>
        <taxon>Propionibacteriales</taxon>
        <taxon>Actinopolymorphaceae</taxon>
        <taxon>Actinopolymorpha</taxon>
    </lineage>
</organism>
<dbReference type="InterPro" id="IPR007627">
    <property type="entry name" value="RNA_pol_sigma70_r2"/>
</dbReference>
<dbReference type="CDD" id="cd06171">
    <property type="entry name" value="Sigma70_r4"/>
    <property type="match status" value="1"/>
</dbReference>
<dbReference type="RefSeq" id="WP_425550400.1">
    <property type="nucleotide sequence ID" value="NZ_BAABJL010000084.1"/>
</dbReference>
<dbReference type="InterPro" id="IPR007630">
    <property type="entry name" value="RNA_pol_sigma70_r4"/>
</dbReference>
<evidence type="ECO:0000256" key="1">
    <source>
        <dbReference type="ARBA" id="ARBA00010641"/>
    </source>
</evidence>
<dbReference type="Gene3D" id="1.10.1740.10">
    <property type="match status" value="1"/>
</dbReference>
<dbReference type="InterPro" id="IPR013324">
    <property type="entry name" value="RNA_pol_sigma_r3/r4-like"/>
</dbReference>
<dbReference type="Pfam" id="PF04542">
    <property type="entry name" value="Sigma70_r2"/>
    <property type="match status" value="1"/>
</dbReference>
<keyword evidence="10" id="KW-1185">Reference proteome</keyword>
<dbReference type="InterPro" id="IPR013325">
    <property type="entry name" value="RNA_pol_sigma_r2"/>
</dbReference>
<evidence type="ECO:0000256" key="6">
    <source>
        <dbReference type="SAM" id="MobiDB-lite"/>
    </source>
</evidence>
<evidence type="ECO:0000313" key="9">
    <source>
        <dbReference type="EMBL" id="MBE1612785.1"/>
    </source>
</evidence>
<comment type="similarity">
    <text evidence="1">Belongs to the sigma-70 factor family. ECF subfamily.</text>
</comment>
<name>A0A927N4Z7_9ACTN</name>
<dbReference type="GO" id="GO:0003677">
    <property type="term" value="F:DNA binding"/>
    <property type="evidence" value="ECO:0007669"/>
    <property type="project" value="UniProtKB-KW"/>
</dbReference>
<evidence type="ECO:0000256" key="3">
    <source>
        <dbReference type="ARBA" id="ARBA00023082"/>
    </source>
</evidence>
<dbReference type="Proteomes" id="UP000638648">
    <property type="component" value="Unassembled WGS sequence"/>
</dbReference>
<evidence type="ECO:0000313" key="10">
    <source>
        <dbReference type="Proteomes" id="UP000638648"/>
    </source>
</evidence>
<accession>A0A927N4Z7</accession>